<evidence type="ECO:0000313" key="1">
    <source>
        <dbReference type="EMBL" id="CAH4023617.1"/>
    </source>
</evidence>
<keyword evidence="2" id="KW-1185">Reference proteome</keyword>
<sequence>MAGDARTLPLRLSRFPPPPHPTLTAIHNRYCGCETKVDSWFCVNTSSPFENCDLQLLVYNSCLRAKIRLCKKLVVSGCLYRLNGILLKYRY</sequence>
<dbReference type="Proteomes" id="UP001152562">
    <property type="component" value="Unassembled WGS sequence"/>
</dbReference>
<dbReference type="EMBL" id="CALOZG010000004">
    <property type="protein sequence ID" value="CAH4023617.1"/>
    <property type="molecule type" value="Genomic_DNA"/>
</dbReference>
<proteinExistence type="predicted"/>
<reference evidence="1" key="1">
    <citation type="submission" date="2022-05" db="EMBL/GenBank/DDBJ databases">
        <authorList>
            <person name="Okamura Y."/>
        </authorList>
    </citation>
    <scope>NUCLEOTIDE SEQUENCE</scope>
</reference>
<name>A0A9P0TBX1_PIEBR</name>
<protein>
    <submittedName>
        <fullName evidence="1">Uncharacterized protein</fullName>
    </submittedName>
</protein>
<accession>A0A9P0TBX1</accession>
<dbReference type="AlphaFoldDB" id="A0A9P0TBX1"/>
<gene>
    <name evidence="1" type="ORF">PIBRA_LOCUS4260</name>
</gene>
<organism evidence="1 2">
    <name type="scientific">Pieris brassicae</name>
    <name type="common">White butterfly</name>
    <name type="synonym">Large white butterfly</name>
    <dbReference type="NCBI Taxonomy" id="7116"/>
    <lineage>
        <taxon>Eukaryota</taxon>
        <taxon>Metazoa</taxon>
        <taxon>Ecdysozoa</taxon>
        <taxon>Arthropoda</taxon>
        <taxon>Hexapoda</taxon>
        <taxon>Insecta</taxon>
        <taxon>Pterygota</taxon>
        <taxon>Neoptera</taxon>
        <taxon>Endopterygota</taxon>
        <taxon>Lepidoptera</taxon>
        <taxon>Glossata</taxon>
        <taxon>Ditrysia</taxon>
        <taxon>Papilionoidea</taxon>
        <taxon>Pieridae</taxon>
        <taxon>Pierinae</taxon>
        <taxon>Pieris</taxon>
    </lineage>
</organism>
<comment type="caution">
    <text evidence="1">The sequence shown here is derived from an EMBL/GenBank/DDBJ whole genome shotgun (WGS) entry which is preliminary data.</text>
</comment>
<evidence type="ECO:0000313" key="2">
    <source>
        <dbReference type="Proteomes" id="UP001152562"/>
    </source>
</evidence>